<evidence type="ECO:0000256" key="4">
    <source>
        <dbReference type="ARBA" id="ARBA00022771"/>
    </source>
</evidence>
<evidence type="ECO:0000256" key="10">
    <source>
        <dbReference type="PROSITE-ProRule" id="PRU00042"/>
    </source>
</evidence>
<feature type="domain" description="C2H2-type" evidence="13">
    <location>
        <begin position="85"/>
        <end position="112"/>
    </location>
</feature>
<dbReference type="SMART" id="SM00355">
    <property type="entry name" value="ZnF_C2H2"/>
    <property type="match status" value="1"/>
</dbReference>
<keyword evidence="6" id="KW-0805">Transcription regulation</keyword>
<evidence type="ECO:0000313" key="15">
    <source>
        <dbReference type="Proteomes" id="UP000298030"/>
    </source>
</evidence>
<feature type="chain" id="PRO_5021375619" description="C2H2-type domain-containing protein" evidence="12">
    <location>
        <begin position="21"/>
        <end position="119"/>
    </location>
</feature>
<comment type="caution">
    <text evidence="14">The sequence shown here is derived from an EMBL/GenBank/DDBJ whole genome shotgun (WGS) entry which is preliminary data.</text>
</comment>
<keyword evidence="8" id="KW-0804">Transcription</keyword>
<keyword evidence="7" id="KW-0238">DNA-binding</keyword>
<dbReference type="Pfam" id="PF22995">
    <property type="entry name" value="C2CH-3rd_BIRD-IDD"/>
    <property type="match status" value="1"/>
</dbReference>
<protein>
    <recommendedName>
        <fullName evidence="13">C2H2-type domain-containing protein</fullName>
    </recommendedName>
</protein>
<dbReference type="GO" id="GO:0005634">
    <property type="term" value="C:nucleus"/>
    <property type="evidence" value="ECO:0007669"/>
    <property type="project" value="UniProtKB-SubCell"/>
</dbReference>
<evidence type="ECO:0000256" key="6">
    <source>
        <dbReference type="ARBA" id="ARBA00023015"/>
    </source>
</evidence>
<comment type="subcellular location">
    <subcellularLocation>
        <location evidence="1">Nucleus</location>
    </subcellularLocation>
</comment>
<evidence type="ECO:0000313" key="14">
    <source>
        <dbReference type="EMBL" id="TEB21375.1"/>
    </source>
</evidence>
<keyword evidence="3" id="KW-0677">Repeat</keyword>
<keyword evidence="15" id="KW-1185">Reference proteome</keyword>
<evidence type="ECO:0000259" key="13">
    <source>
        <dbReference type="PROSITE" id="PS50157"/>
    </source>
</evidence>
<evidence type="ECO:0000256" key="12">
    <source>
        <dbReference type="SAM" id="SignalP"/>
    </source>
</evidence>
<dbReference type="PROSITE" id="PS50157">
    <property type="entry name" value="ZINC_FINGER_C2H2_2"/>
    <property type="match status" value="1"/>
</dbReference>
<gene>
    <name evidence="14" type="ORF">FA13DRAFT_1799906</name>
</gene>
<evidence type="ECO:0000256" key="3">
    <source>
        <dbReference type="ARBA" id="ARBA00022737"/>
    </source>
</evidence>
<evidence type="ECO:0000256" key="9">
    <source>
        <dbReference type="ARBA" id="ARBA00023242"/>
    </source>
</evidence>
<evidence type="ECO:0000256" key="7">
    <source>
        <dbReference type="ARBA" id="ARBA00023125"/>
    </source>
</evidence>
<evidence type="ECO:0000256" key="5">
    <source>
        <dbReference type="ARBA" id="ARBA00022833"/>
    </source>
</evidence>
<dbReference type="AlphaFoldDB" id="A0A4Y7SHR5"/>
<keyword evidence="11" id="KW-0175">Coiled coil</keyword>
<dbReference type="Proteomes" id="UP000298030">
    <property type="component" value="Unassembled WGS sequence"/>
</dbReference>
<evidence type="ECO:0000256" key="1">
    <source>
        <dbReference type="ARBA" id="ARBA00004123"/>
    </source>
</evidence>
<dbReference type="GO" id="GO:0008270">
    <property type="term" value="F:zinc ion binding"/>
    <property type="evidence" value="ECO:0007669"/>
    <property type="project" value="UniProtKB-KW"/>
</dbReference>
<evidence type="ECO:0000256" key="2">
    <source>
        <dbReference type="ARBA" id="ARBA00022723"/>
    </source>
</evidence>
<name>A0A4Y7SHR5_COPMI</name>
<keyword evidence="4 10" id="KW-0863">Zinc-finger</keyword>
<dbReference type="OrthoDB" id="2916139at2759"/>
<dbReference type="InterPro" id="IPR013087">
    <property type="entry name" value="Znf_C2H2_type"/>
</dbReference>
<dbReference type="SUPFAM" id="SSF57667">
    <property type="entry name" value="beta-beta-alpha zinc fingers"/>
    <property type="match status" value="1"/>
</dbReference>
<keyword evidence="2" id="KW-0479">Metal-binding</keyword>
<accession>A0A4Y7SHR5</accession>
<sequence length="119" mass="13377">MRLSTVTTLLLVSYASLSLAQYSDESLATRDFDDVVLDAREVLEDLGFHARALQSAALSARRLEHLEARMANLEEELEARDKNLYKCPKCSKAFATLAQLKAHEKTHPPKPKPSPRELK</sequence>
<proteinExistence type="predicted"/>
<feature type="signal peptide" evidence="12">
    <location>
        <begin position="1"/>
        <end position="20"/>
    </location>
</feature>
<dbReference type="PROSITE" id="PS00028">
    <property type="entry name" value="ZINC_FINGER_C2H2_1"/>
    <property type="match status" value="1"/>
</dbReference>
<reference evidence="14 15" key="1">
    <citation type="journal article" date="2019" name="Nat. Ecol. Evol.">
        <title>Megaphylogeny resolves global patterns of mushroom evolution.</title>
        <authorList>
            <person name="Varga T."/>
            <person name="Krizsan K."/>
            <person name="Foldi C."/>
            <person name="Dima B."/>
            <person name="Sanchez-Garcia M."/>
            <person name="Sanchez-Ramirez S."/>
            <person name="Szollosi G.J."/>
            <person name="Szarkandi J.G."/>
            <person name="Papp V."/>
            <person name="Albert L."/>
            <person name="Andreopoulos W."/>
            <person name="Angelini C."/>
            <person name="Antonin V."/>
            <person name="Barry K.W."/>
            <person name="Bougher N.L."/>
            <person name="Buchanan P."/>
            <person name="Buyck B."/>
            <person name="Bense V."/>
            <person name="Catcheside P."/>
            <person name="Chovatia M."/>
            <person name="Cooper J."/>
            <person name="Damon W."/>
            <person name="Desjardin D."/>
            <person name="Finy P."/>
            <person name="Geml J."/>
            <person name="Haridas S."/>
            <person name="Hughes K."/>
            <person name="Justo A."/>
            <person name="Karasinski D."/>
            <person name="Kautmanova I."/>
            <person name="Kiss B."/>
            <person name="Kocsube S."/>
            <person name="Kotiranta H."/>
            <person name="LaButti K.M."/>
            <person name="Lechner B.E."/>
            <person name="Liimatainen K."/>
            <person name="Lipzen A."/>
            <person name="Lukacs Z."/>
            <person name="Mihaltcheva S."/>
            <person name="Morgado L.N."/>
            <person name="Niskanen T."/>
            <person name="Noordeloos M.E."/>
            <person name="Ohm R.A."/>
            <person name="Ortiz-Santana B."/>
            <person name="Ovrebo C."/>
            <person name="Racz N."/>
            <person name="Riley R."/>
            <person name="Savchenko A."/>
            <person name="Shiryaev A."/>
            <person name="Soop K."/>
            <person name="Spirin V."/>
            <person name="Szebenyi C."/>
            <person name="Tomsovsky M."/>
            <person name="Tulloss R.E."/>
            <person name="Uehling J."/>
            <person name="Grigoriev I.V."/>
            <person name="Vagvolgyi C."/>
            <person name="Papp T."/>
            <person name="Martin F.M."/>
            <person name="Miettinen O."/>
            <person name="Hibbett D.S."/>
            <person name="Nagy L.G."/>
        </authorList>
    </citation>
    <scope>NUCLEOTIDE SEQUENCE [LARGE SCALE GENOMIC DNA]</scope>
    <source>
        <strain evidence="14 15">FP101781</strain>
    </source>
</reference>
<dbReference type="GO" id="GO:0003677">
    <property type="term" value="F:DNA binding"/>
    <property type="evidence" value="ECO:0007669"/>
    <property type="project" value="UniProtKB-KW"/>
</dbReference>
<evidence type="ECO:0000256" key="11">
    <source>
        <dbReference type="SAM" id="Coils"/>
    </source>
</evidence>
<dbReference type="EMBL" id="QPFP01000112">
    <property type="protein sequence ID" value="TEB21375.1"/>
    <property type="molecule type" value="Genomic_DNA"/>
</dbReference>
<keyword evidence="5" id="KW-0862">Zinc</keyword>
<dbReference type="Gene3D" id="3.30.160.60">
    <property type="entry name" value="Classic Zinc Finger"/>
    <property type="match status" value="1"/>
</dbReference>
<keyword evidence="12" id="KW-0732">Signal</keyword>
<keyword evidence="9" id="KW-0539">Nucleus</keyword>
<evidence type="ECO:0000256" key="8">
    <source>
        <dbReference type="ARBA" id="ARBA00023163"/>
    </source>
</evidence>
<dbReference type="InterPro" id="IPR036236">
    <property type="entry name" value="Znf_C2H2_sf"/>
</dbReference>
<dbReference type="FunFam" id="3.30.160.60:FF:001009">
    <property type="entry name" value="Zinc finger protein 26"/>
    <property type="match status" value="1"/>
</dbReference>
<dbReference type="InterPro" id="IPR055187">
    <property type="entry name" value="C2CH-3rd_BIRD-IDD"/>
</dbReference>
<organism evidence="14 15">
    <name type="scientific">Coprinellus micaceus</name>
    <name type="common">Glistening ink-cap mushroom</name>
    <name type="synonym">Coprinus micaceus</name>
    <dbReference type="NCBI Taxonomy" id="71717"/>
    <lineage>
        <taxon>Eukaryota</taxon>
        <taxon>Fungi</taxon>
        <taxon>Dikarya</taxon>
        <taxon>Basidiomycota</taxon>
        <taxon>Agaricomycotina</taxon>
        <taxon>Agaricomycetes</taxon>
        <taxon>Agaricomycetidae</taxon>
        <taxon>Agaricales</taxon>
        <taxon>Agaricineae</taxon>
        <taxon>Psathyrellaceae</taxon>
        <taxon>Coprinellus</taxon>
    </lineage>
</organism>
<feature type="coiled-coil region" evidence="11">
    <location>
        <begin position="56"/>
        <end position="83"/>
    </location>
</feature>